<feature type="transmembrane region" description="Helical" evidence="1">
    <location>
        <begin position="20"/>
        <end position="43"/>
    </location>
</feature>
<reference evidence="2 3" key="1">
    <citation type="journal article" date="2015" name="Proc. Natl. Acad. Sci. U.S.A.">
        <title>The resurrection genome of Boea hygrometrica: A blueprint for survival of dehydration.</title>
        <authorList>
            <person name="Xiao L."/>
            <person name="Yang G."/>
            <person name="Zhang L."/>
            <person name="Yang X."/>
            <person name="Zhao S."/>
            <person name="Ji Z."/>
            <person name="Zhou Q."/>
            <person name="Hu M."/>
            <person name="Wang Y."/>
            <person name="Chen M."/>
            <person name="Xu Y."/>
            <person name="Jin H."/>
            <person name="Xiao X."/>
            <person name="Hu G."/>
            <person name="Bao F."/>
            <person name="Hu Y."/>
            <person name="Wan P."/>
            <person name="Li L."/>
            <person name="Deng X."/>
            <person name="Kuang T."/>
            <person name="Xiang C."/>
            <person name="Zhu J.K."/>
            <person name="Oliver M.J."/>
            <person name="He Y."/>
        </authorList>
    </citation>
    <scope>NUCLEOTIDE SEQUENCE [LARGE SCALE GENOMIC DNA]</scope>
    <source>
        <strain evidence="3">cv. XS01</strain>
    </source>
</reference>
<keyword evidence="1" id="KW-0812">Transmembrane</keyword>
<protein>
    <submittedName>
        <fullName evidence="2">Uncharacterized protein</fullName>
    </submittedName>
</protein>
<dbReference type="EMBL" id="KQ993856">
    <property type="protein sequence ID" value="KZV48484.1"/>
    <property type="molecule type" value="Genomic_DNA"/>
</dbReference>
<dbReference type="AlphaFoldDB" id="A0A2Z7CUY6"/>
<evidence type="ECO:0000256" key="1">
    <source>
        <dbReference type="SAM" id="Phobius"/>
    </source>
</evidence>
<dbReference type="Proteomes" id="UP000250235">
    <property type="component" value="Unassembled WGS sequence"/>
</dbReference>
<proteinExistence type="predicted"/>
<accession>A0A2Z7CUY6</accession>
<sequence>MSQLLLYWPKPLSCYVSPSPNLAFIALLSAAGFLPDFLALPLFNTRSLTCLIKQDSIPFLLLNPNSRCPLFSSSPRLVFSVEKLALGFQESCALLIVASWFLEWSSELPTVVSEPLVRCLSHWSINLSLGFVNWHLWFVTGATGSCIRNLL</sequence>
<keyword evidence="1" id="KW-1133">Transmembrane helix</keyword>
<name>A0A2Z7CUY6_9LAMI</name>
<gene>
    <name evidence="2" type="ORF">F511_18290</name>
</gene>
<evidence type="ECO:0000313" key="3">
    <source>
        <dbReference type="Proteomes" id="UP000250235"/>
    </source>
</evidence>
<keyword evidence="1" id="KW-0472">Membrane</keyword>
<evidence type="ECO:0000313" key="2">
    <source>
        <dbReference type="EMBL" id="KZV48484.1"/>
    </source>
</evidence>
<organism evidence="2 3">
    <name type="scientific">Dorcoceras hygrometricum</name>
    <dbReference type="NCBI Taxonomy" id="472368"/>
    <lineage>
        <taxon>Eukaryota</taxon>
        <taxon>Viridiplantae</taxon>
        <taxon>Streptophyta</taxon>
        <taxon>Embryophyta</taxon>
        <taxon>Tracheophyta</taxon>
        <taxon>Spermatophyta</taxon>
        <taxon>Magnoliopsida</taxon>
        <taxon>eudicotyledons</taxon>
        <taxon>Gunneridae</taxon>
        <taxon>Pentapetalae</taxon>
        <taxon>asterids</taxon>
        <taxon>lamiids</taxon>
        <taxon>Lamiales</taxon>
        <taxon>Gesneriaceae</taxon>
        <taxon>Didymocarpoideae</taxon>
        <taxon>Trichosporeae</taxon>
        <taxon>Loxocarpinae</taxon>
        <taxon>Dorcoceras</taxon>
    </lineage>
</organism>
<keyword evidence="3" id="KW-1185">Reference proteome</keyword>